<dbReference type="AlphaFoldDB" id="A0AAD5XHL5"/>
<keyword evidence="2" id="KW-0413">Isomerase</keyword>
<dbReference type="Pfam" id="PF01263">
    <property type="entry name" value="Aldose_epim"/>
    <property type="match status" value="1"/>
</dbReference>
<protein>
    <recommendedName>
        <fullName evidence="6">Aldose 1-epimerase</fullName>
    </recommendedName>
</protein>
<dbReference type="GO" id="GO:0030246">
    <property type="term" value="F:carbohydrate binding"/>
    <property type="evidence" value="ECO:0007669"/>
    <property type="project" value="InterPro"/>
</dbReference>
<comment type="caution">
    <text evidence="4">The sequence shown here is derived from an EMBL/GenBank/DDBJ whole genome shotgun (WGS) entry which is preliminary data.</text>
</comment>
<evidence type="ECO:0000313" key="5">
    <source>
        <dbReference type="Proteomes" id="UP001211907"/>
    </source>
</evidence>
<reference evidence="4" key="1">
    <citation type="submission" date="2020-05" db="EMBL/GenBank/DDBJ databases">
        <title>Phylogenomic resolution of chytrid fungi.</title>
        <authorList>
            <person name="Stajich J.E."/>
            <person name="Amses K."/>
            <person name="Simmons R."/>
            <person name="Seto K."/>
            <person name="Myers J."/>
            <person name="Bonds A."/>
            <person name="Quandt C.A."/>
            <person name="Barry K."/>
            <person name="Liu P."/>
            <person name="Grigoriev I."/>
            <person name="Longcore J.E."/>
            <person name="James T.Y."/>
        </authorList>
    </citation>
    <scope>NUCLEOTIDE SEQUENCE</scope>
    <source>
        <strain evidence="4">JEL0513</strain>
    </source>
</reference>
<keyword evidence="3" id="KW-0119">Carbohydrate metabolism</keyword>
<dbReference type="GO" id="GO:0006006">
    <property type="term" value="P:glucose metabolic process"/>
    <property type="evidence" value="ECO:0007669"/>
    <property type="project" value="TreeGrafter"/>
</dbReference>
<evidence type="ECO:0008006" key="6">
    <source>
        <dbReference type="Google" id="ProtNLM"/>
    </source>
</evidence>
<evidence type="ECO:0000313" key="4">
    <source>
        <dbReference type="EMBL" id="KAJ3142622.1"/>
    </source>
</evidence>
<dbReference type="PANTHER" id="PTHR10091:SF0">
    <property type="entry name" value="GALACTOSE MUTAROTASE"/>
    <property type="match status" value="1"/>
</dbReference>
<organism evidence="4 5">
    <name type="scientific">Physocladia obscura</name>
    <dbReference type="NCBI Taxonomy" id="109957"/>
    <lineage>
        <taxon>Eukaryota</taxon>
        <taxon>Fungi</taxon>
        <taxon>Fungi incertae sedis</taxon>
        <taxon>Chytridiomycota</taxon>
        <taxon>Chytridiomycota incertae sedis</taxon>
        <taxon>Chytridiomycetes</taxon>
        <taxon>Chytridiales</taxon>
        <taxon>Chytriomycetaceae</taxon>
        <taxon>Physocladia</taxon>
    </lineage>
</organism>
<dbReference type="EMBL" id="JADGJH010000009">
    <property type="protein sequence ID" value="KAJ3142622.1"/>
    <property type="molecule type" value="Genomic_DNA"/>
</dbReference>
<evidence type="ECO:0000256" key="2">
    <source>
        <dbReference type="ARBA" id="ARBA00023235"/>
    </source>
</evidence>
<gene>
    <name evidence="4" type="ORF">HK100_012474</name>
</gene>
<accession>A0AAD5XHL5</accession>
<evidence type="ECO:0000256" key="1">
    <source>
        <dbReference type="ARBA" id="ARBA00006206"/>
    </source>
</evidence>
<dbReference type="Proteomes" id="UP001211907">
    <property type="component" value="Unassembled WGS sequence"/>
</dbReference>
<proteinExistence type="inferred from homology"/>
<evidence type="ECO:0000256" key="3">
    <source>
        <dbReference type="ARBA" id="ARBA00023277"/>
    </source>
</evidence>
<dbReference type="GO" id="GO:0033499">
    <property type="term" value="P:galactose catabolic process via UDP-galactose, Leloir pathway"/>
    <property type="evidence" value="ECO:0007669"/>
    <property type="project" value="TreeGrafter"/>
</dbReference>
<dbReference type="CDD" id="cd09019">
    <property type="entry name" value="galactose_mutarotase_like"/>
    <property type="match status" value="1"/>
</dbReference>
<sequence>MADITLKSSTTPFSVVIRPLGATIVSIFTPDREGVIRDVVHGFQTAQEQRNIKVYTSQLHYLQCKDQQDHQYVGTVGRVANRIANGEFQLNGRKYQLPINKPPNSIHGGIVGFDSKEWAVVSKTNSSVKLQCYSDAGEEKFPLPLIASITYTIQNSTLEIDYEAHIPTEEPEVTSADETETIVNLTSHTFFNLTGMRNPSILAHTAQFPSARGHFVLNYVQIPTGEIALTGSIPEMDFTVAKAFGAEIEKLAQWRGYDHFYITKDLAIDSNVILRAAIVECAESGIVLEMHTDAVGFQLYTGNWLNATIPTKIKSQPAGFYGPHSAFCLETSAPPDAVNSLDPNVRKTVVLKKGGDPWQQRTEYRFRLVSAEE</sequence>
<dbReference type="GO" id="GO:0004034">
    <property type="term" value="F:aldose 1-epimerase activity"/>
    <property type="evidence" value="ECO:0007669"/>
    <property type="project" value="TreeGrafter"/>
</dbReference>
<dbReference type="PANTHER" id="PTHR10091">
    <property type="entry name" value="ALDOSE-1-EPIMERASE"/>
    <property type="match status" value="1"/>
</dbReference>
<name>A0AAD5XHL5_9FUNG</name>
<dbReference type="Gene3D" id="2.70.98.10">
    <property type="match status" value="1"/>
</dbReference>
<dbReference type="InterPro" id="IPR008183">
    <property type="entry name" value="Aldose_1/G6P_1-epimerase"/>
</dbReference>
<dbReference type="SUPFAM" id="SSF74650">
    <property type="entry name" value="Galactose mutarotase-like"/>
    <property type="match status" value="1"/>
</dbReference>
<keyword evidence="5" id="KW-1185">Reference proteome</keyword>
<dbReference type="InterPro" id="IPR047215">
    <property type="entry name" value="Galactose_mutarotase-like"/>
</dbReference>
<dbReference type="InterPro" id="IPR014718">
    <property type="entry name" value="GH-type_carb-bd"/>
</dbReference>
<comment type="similarity">
    <text evidence="1">Belongs to the aldose epimerase family.</text>
</comment>
<dbReference type="InterPro" id="IPR011013">
    <property type="entry name" value="Gal_mutarotase_sf_dom"/>
</dbReference>